<evidence type="ECO:0000256" key="6">
    <source>
        <dbReference type="SAM" id="MobiDB-lite"/>
    </source>
</evidence>
<reference evidence="8" key="3">
    <citation type="submission" date="2025-08" db="UniProtKB">
        <authorList>
            <consortium name="Ensembl"/>
        </authorList>
    </citation>
    <scope>IDENTIFICATION</scope>
</reference>
<dbReference type="InParanoid" id="F6UFE4"/>
<dbReference type="Ensembl" id="ENSCINT00000005211.3">
    <property type="protein sequence ID" value="ENSCINP00000005211.3"/>
    <property type="gene ID" value="ENSCING00000013711.2"/>
</dbReference>
<dbReference type="GO" id="GO:0043015">
    <property type="term" value="F:gamma-tubulin binding"/>
    <property type="evidence" value="ECO:0007669"/>
    <property type="project" value="InterPro"/>
</dbReference>
<comment type="similarity">
    <text evidence="4">Belongs to the TUBGCP family.</text>
</comment>
<dbReference type="InterPro" id="IPR007259">
    <property type="entry name" value="GCP"/>
</dbReference>
<dbReference type="GO" id="GO:0007020">
    <property type="term" value="P:microtubule nucleation"/>
    <property type="evidence" value="ECO:0007669"/>
    <property type="project" value="InterPro"/>
</dbReference>
<evidence type="ECO:0000259" key="7">
    <source>
        <dbReference type="Pfam" id="PF17681"/>
    </source>
</evidence>
<dbReference type="GO" id="GO:0005815">
    <property type="term" value="C:microtubule organizing center"/>
    <property type="evidence" value="ECO:0007669"/>
    <property type="project" value="UniProtKB-SubCell"/>
</dbReference>
<dbReference type="Pfam" id="PF17681">
    <property type="entry name" value="GCP_N_terminal"/>
    <property type="match status" value="1"/>
</dbReference>
<accession>F6UFE4</accession>
<evidence type="ECO:0000256" key="2">
    <source>
        <dbReference type="ARBA" id="ARBA00022701"/>
    </source>
</evidence>
<evidence type="ECO:0000313" key="8">
    <source>
        <dbReference type="Ensembl" id="ENSCINP00000005211.3"/>
    </source>
</evidence>
<dbReference type="InterPro" id="IPR041470">
    <property type="entry name" value="GCP_N"/>
</dbReference>
<keyword evidence="9" id="KW-1185">Reference proteome</keyword>
<reference evidence="8" key="4">
    <citation type="submission" date="2025-09" db="UniProtKB">
        <authorList>
            <consortium name="Ensembl"/>
        </authorList>
    </citation>
    <scope>IDENTIFICATION</scope>
</reference>
<evidence type="ECO:0000256" key="1">
    <source>
        <dbReference type="ARBA" id="ARBA00022490"/>
    </source>
</evidence>
<feature type="region of interest" description="Disordered" evidence="6">
    <location>
        <begin position="639"/>
        <end position="660"/>
    </location>
</feature>
<dbReference type="GO" id="GO:0000922">
    <property type="term" value="C:spindle pole"/>
    <property type="evidence" value="ECO:0007669"/>
    <property type="project" value="InterPro"/>
</dbReference>
<sequence>MLRNTQSRVNDSHPPYYDYRAPNYDVRDWAKCLSTKRRTYFSWDLNRGDPHNKEYYFTELGSNAYDVVWMSRLRLVVDLTNFLQQQQQNNKLILVEETVLLSHSCLVVVGVASDTFQYNKLAQMFVVPSKVYMCGVTPSSVRNCLHQFAECGTAYRRVMLFTSNILKSTTKINNWIQNTECILMTFCEAVQQYLHYFQENMLHYSNQCKTLQELSLALQQPTALIHYMCQLCKCGSPDVPLTQPDVDGSIFPTGVSLLTYLYEEALHSTDANERFILLYLLQKCCQPYLSFVQSWVFRGLCVESSDEFMININDNNGGKRDRRRWKNYIVARNPNDIKSCVPLFLAPIAEKMFACGKSIELMQLISPQHFLCTQMFPLPQLRMSYSKIEMKKQMMKWKEYQSLLQAQEDEMILFWEEEEKSRERKRQELVNASHEVYQTQMEKLFDEKKQIILEIQQNKKTEYDRLKKQAEDDLNRRKMEKEKEASDDLHRLQMNEYRDTLHKHTDDKLFAQVKEEMEQRYAQLTRDAENREARALWKIKRHRLDNKRILFLQNQVIPEHFIKSTSTSVKNIEENHLVEIDTPLVDIVENVESSVDENVDQEVDEINQHQHVESITVNVDDATKLQNKELSAEKVRKPKLKPTKEKQVHHSQSTIQNLMY</sequence>
<dbReference type="GeneTree" id="ENSGT00940000157810"/>
<feature type="coiled-coil region" evidence="5">
    <location>
        <begin position="453"/>
        <end position="483"/>
    </location>
</feature>
<comment type="subcellular location">
    <subcellularLocation>
        <location evidence="4">Cytoplasm</location>
        <location evidence="4">Cytoskeleton</location>
        <location evidence="4">Microtubule organizing center</location>
    </subcellularLocation>
</comment>
<dbReference type="STRING" id="7719.ENSCINP00000005211"/>
<reference evidence="8" key="2">
    <citation type="journal article" date="2008" name="Genome Biol.">
        <title>Improved genome assembly and evidence-based global gene model set for the chordate Ciona intestinalis: new insight into intron and operon populations.</title>
        <authorList>
            <person name="Satou Y."/>
            <person name="Mineta K."/>
            <person name="Ogasawara M."/>
            <person name="Sasakura Y."/>
            <person name="Shoguchi E."/>
            <person name="Ueno K."/>
            <person name="Yamada L."/>
            <person name="Matsumoto J."/>
            <person name="Wasserscheid J."/>
            <person name="Dewar K."/>
            <person name="Wiley G.B."/>
            <person name="Macmil S.L."/>
            <person name="Roe B.A."/>
            <person name="Zeller R.W."/>
            <person name="Hastings K.E."/>
            <person name="Lemaire P."/>
            <person name="Lindquist E."/>
            <person name="Endo T."/>
            <person name="Hotta K."/>
            <person name="Inaba K."/>
        </authorList>
    </citation>
    <scope>NUCLEOTIDE SEQUENCE [LARGE SCALE GENOMIC DNA]</scope>
    <source>
        <strain evidence="8">wild type</strain>
    </source>
</reference>
<dbReference type="PANTHER" id="PTHR19302">
    <property type="entry name" value="GAMMA TUBULIN COMPLEX PROTEIN"/>
    <property type="match status" value="1"/>
</dbReference>
<evidence type="ECO:0000256" key="5">
    <source>
        <dbReference type="SAM" id="Coils"/>
    </source>
</evidence>
<protein>
    <recommendedName>
        <fullName evidence="4">Gamma-tubulin complex component</fullName>
    </recommendedName>
</protein>
<proteinExistence type="inferred from homology"/>
<evidence type="ECO:0000256" key="3">
    <source>
        <dbReference type="ARBA" id="ARBA00023212"/>
    </source>
</evidence>
<name>F6UFE4_CIOIN</name>
<reference evidence="9" key="1">
    <citation type="journal article" date="2002" name="Science">
        <title>The draft genome of Ciona intestinalis: insights into chordate and vertebrate origins.</title>
        <authorList>
            <person name="Dehal P."/>
            <person name="Satou Y."/>
            <person name="Campbell R.K."/>
            <person name="Chapman J."/>
            <person name="Degnan B."/>
            <person name="De Tomaso A."/>
            <person name="Davidson B."/>
            <person name="Di Gregorio A."/>
            <person name="Gelpke M."/>
            <person name="Goodstein D.M."/>
            <person name="Harafuji N."/>
            <person name="Hastings K.E."/>
            <person name="Ho I."/>
            <person name="Hotta K."/>
            <person name="Huang W."/>
            <person name="Kawashima T."/>
            <person name="Lemaire P."/>
            <person name="Martinez D."/>
            <person name="Meinertzhagen I.A."/>
            <person name="Necula S."/>
            <person name="Nonaka M."/>
            <person name="Putnam N."/>
            <person name="Rash S."/>
            <person name="Saiga H."/>
            <person name="Satake M."/>
            <person name="Terry A."/>
            <person name="Yamada L."/>
            <person name="Wang H.G."/>
            <person name="Awazu S."/>
            <person name="Azumi K."/>
            <person name="Boore J."/>
            <person name="Branno M."/>
            <person name="Chin-Bow S."/>
            <person name="DeSantis R."/>
            <person name="Doyle S."/>
            <person name="Francino P."/>
            <person name="Keys D.N."/>
            <person name="Haga S."/>
            <person name="Hayashi H."/>
            <person name="Hino K."/>
            <person name="Imai K.S."/>
            <person name="Inaba K."/>
            <person name="Kano S."/>
            <person name="Kobayashi K."/>
            <person name="Kobayashi M."/>
            <person name="Lee B.I."/>
            <person name="Makabe K.W."/>
            <person name="Manohar C."/>
            <person name="Matassi G."/>
            <person name="Medina M."/>
            <person name="Mochizuki Y."/>
            <person name="Mount S."/>
            <person name="Morishita T."/>
            <person name="Miura S."/>
            <person name="Nakayama A."/>
            <person name="Nishizaka S."/>
            <person name="Nomoto H."/>
            <person name="Ohta F."/>
            <person name="Oishi K."/>
            <person name="Rigoutsos I."/>
            <person name="Sano M."/>
            <person name="Sasaki A."/>
            <person name="Sasakura Y."/>
            <person name="Shoguchi E."/>
            <person name="Shin-i T."/>
            <person name="Spagnuolo A."/>
            <person name="Stainier D."/>
            <person name="Suzuki M.M."/>
            <person name="Tassy O."/>
            <person name="Takatori N."/>
            <person name="Tokuoka M."/>
            <person name="Yagi K."/>
            <person name="Yoshizaki F."/>
            <person name="Wada S."/>
            <person name="Zhang C."/>
            <person name="Hyatt P.D."/>
            <person name="Larimer F."/>
            <person name="Detter C."/>
            <person name="Doggett N."/>
            <person name="Glavina T."/>
            <person name="Hawkins T."/>
            <person name="Richardson P."/>
            <person name="Lucas S."/>
            <person name="Kohara Y."/>
            <person name="Levine M."/>
            <person name="Satoh N."/>
            <person name="Rokhsar D.S."/>
        </authorList>
    </citation>
    <scope>NUCLEOTIDE SEQUENCE [LARGE SCALE GENOMIC DNA]</scope>
</reference>
<organism evidence="8 9">
    <name type="scientific">Ciona intestinalis</name>
    <name type="common">Transparent sea squirt</name>
    <name type="synonym">Ascidia intestinalis</name>
    <dbReference type="NCBI Taxonomy" id="7719"/>
    <lineage>
        <taxon>Eukaryota</taxon>
        <taxon>Metazoa</taxon>
        <taxon>Chordata</taxon>
        <taxon>Tunicata</taxon>
        <taxon>Ascidiacea</taxon>
        <taxon>Phlebobranchia</taxon>
        <taxon>Cionidae</taxon>
        <taxon>Ciona</taxon>
    </lineage>
</organism>
<dbReference type="Proteomes" id="UP000008144">
    <property type="component" value="Chromosome 1"/>
</dbReference>
<keyword evidence="2 4" id="KW-0493">Microtubule</keyword>
<evidence type="ECO:0000256" key="4">
    <source>
        <dbReference type="RuleBase" id="RU363050"/>
    </source>
</evidence>
<dbReference type="EMBL" id="EAAA01000168">
    <property type="status" value="NOT_ANNOTATED_CDS"/>
    <property type="molecule type" value="Genomic_DNA"/>
</dbReference>
<feature type="compositionally biased region" description="Polar residues" evidence="6">
    <location>
        <begin position="650"/>
        <end position="660"/>
    </location>
</feature>
<keyword evidence="1 4" id="KW-0963">Cytoplasm</keyword>
<feature type="domain" description="Gamma tubulin complex component protein N-terminal" evidence="7">
    <location>
        <begin position="107"/>
        <end position="391"/>
    </location>
</feature>
<keyword evidence="3 4" id="KW-0206">Cytoskeleton</keyword>
<dbReference type="GO" id="GO:0005874">
    <property type="term" value="C:microtubule"/>
    <property type="evidence" value="ECO:0007669"/>
    <property type="project" value="UniProtKB-KW"/>
</dbReference>
<keyword evidence="5" id="KW-0175">Coiled coil</keyword>
<dbReference type="AlphaFoldDB" id="F6UFE4"/>
<dbReference type="HOGENOM" id="CLU_415959_0_0_1"/>
<evidence type="ECO:0000313" key="9">
    <source>
        <dbReference type="Proteomes" id="UP000008144"/>
    </source>
</evidence>
<dbReference type="PANTHER" id="PTHR19302:SF70">
    <property type="entry name" value="GAMMA-TUBULIN COMPLEX COMPONENT 6"/>
    <property type="match status" value="1"/>
</dbReference>